<proteinExistence type="predicted"/>
<accession>A0A8A4TN86</accession>
<dbReference type="EMBL" id="CP071793">
    <property type="protein sequence ID" value="QTD51010.1"/>
    <property type="molecule type" value="Genomic_DNA"/>
</dbReference>
<dbReference type="RefSeq" id="WP_237381146.1">
    <property type="nucleotide sequence ID" value="NZ_CP071793.1"/>
</dbReference>
<feature type="transmembrane region" description="Helical" evidence="1">
    <location>
        <begin position="178"/>
        <end position="203"/>
    </location>
</feature>
<gene>
    <name evidence="2" type="ORF">J3U87_00945</name>
</gene>
<feature type="transmembrane region" description="Helical" evidence="1">
    <location>
        <begin position="262"/>
        <end position="283"/>
    </location>
</feature>
<sequence>MKQEAFEKRHDNHWLEFDGVLDRIKARKASQAELADFPKNYRRVCKHLSLARDRRYSARLVDRLNLMVLKAHQVFYQPRGNTLGEIWRFIARDFPRAVRREARLFWLCTFLFYGPFIGMIAAIHVDPELIYTILPPEYVAYMEAMYEKAHENERTIGSDILMFGHYIRHNTGIGLSTFAGGLLAGIGSLFTLLFNGFFLGAVSGHMLNMEYAQNFTLFVCGHGSFELTAIVLSGVAGFRLGLALMAPGRLSRAQALKVAGRNALPIVYGMAGMLFIAAGIEAFWSPRIFPAPIKYGVAALLWTGVFAYLGLAGRSHEH</sequence>
<reference evidence="2" key="1">
    <citation type="submission" date="2021-03" db="EMBL/GenBank/DDBJ databases">
        <title>Acanthopleuribacteraceae sp. M133.</title>
        <authorList>
            <person name="Wang G."/>
        </authorList>
    </citation>
    <scope>NUCLEOTIDE SEQUENCE</scope>
    <source>
        <strain evidence="2">M133</strain>
    </source>
</reference>
<dbReference type="Proteomes" id="UP000663929">
    <property type="component" value="Chromosome"/>
</dbReference>
<keyword evidence="1" id="KW-0812">Transmembrane</keyword>
<dbReference type="Pfam" id="PF01944">
    <property type="entry name" value="SpoIIM"/>
    <property type="match status" value="1"/>
</dbReference>
<evidence type="ECO:0000313" key="3">
    <source>
        <dbReference type="Proteomes" id="UP000663929"/>
    </source>
</evidence>
<keyword evidence="3" id="KW-1185">Reference proteome</keyword>
<evidence type="ECO:0000313" key="2">
    <source>
        <dbReference type="EMBL" id="QTD51010.1"/>
    </source>
</evidence>
<protein>
    <submittedName>
        <fullName evidence="2">Stage II sporulation protein M</fullName>
    </submittedName>
</protein>
<dbReference type="AlphaFoldDB" id="A0A8A4TN86"/>
<feature type="transmembrane region" description="Helical" evidence="1">
    <location>
        <begin position="295"/>
        <end position="313"/>
    </location>
</feature>
<feature type="transmembrane region" description="Helical" evidence="1">
    <location>
        <begin position="104"/>
        <end position="125"/>
    </location>
</feature>
<evidence type="ECO:0000256" key="1">
    <source>
        <dbReference type="SAM" id="Phobius"/>
    </source>
</evidence>
<keyword evidence="1" id="KW-0472">Membrane</keyword>
<organism evidence="2 3">
    <name type="scientific">Sulfidibacter corallicola</name>
    <dbReference type="NCBI Taxonomy" id="2818388"/>
    <lineage>
        <taxon>Bacteria</taxon>
        <taxon>Pseudomonadati</taxon>
        <taxon>Acidobacteriota</taxon>
        <taxon>Holophagae</taxon>
        <taxon>Acanthopleuribacterales</taxon>
        <taxon>Acanthopleuribacteraceae</taxon>
        <taxon>Sulfidibacter</taxon>
    </lineage>
</organism>
<keyword evidence="1" id="KW-1133">Transmembrane helix</keyword>
<dbReference type="InterPro" id="IPR002798">
    <property type="entry name" value="SpoIIM-like"/>
</dbReference>
<dbReference type="PANTHER" id="PTHR35337:SF1">
    <property type="entry name" value="SLR1478 PROTEIN"/>
    <property type="match status" value="1"/>
</dbReference>
<name>A0A8A4TN86_SULCO</name>
<dbReference type="KEGG" id="scor:J3U87_00945"/>
<dbReference type="PANTHER" id="PTHR35337">
    <property type="entry name" value="SLR1478 PROTEIN"/>
    <property type="match status" value="1"/>
</dbReference>